<proteinExistence type="inferred from homology"/>
<evidence type="ECO:0000256" key="13">
    <source>
        <dbReference type="SAM" id="Phobius"/>
    </source>
</evidence>
<evidence type="ECO:0000256" key="3">
    <source>
        <dbReference type="ARBA" id="ARBA00022475"/>
    </source>
</evidence>
<dbReference type="Pfam" id="PF01130">
    <property type="entry name" value="CD36"/>
    <property type="match status" value="1"/>
</dbReference>
<reference evidence="14" key="1">
    <citation type="submission" date="2020-02" db="EMBL/GenBank/DDBJ databases">
        <title>Relaxed selection underlies rapid genomic changes in the transitions from sociality to social parasitism in ants.</title>
        <authorList>
            <person name="Bi X."/>
        </authorList>
    </citation>
    <scope>NUCLEOTIDE SEQUENCE</scope>
    <source>
        <strain evidence="14">BGI-DK2013a</strain>
        <tissue evidence="14">Whole body</tissue>
    </source>
</reference>
<feature type="non-terminal residue" evidence="14">
    <location>
        <position position="1"/>
    </location>
</feature>
<dbReference type="GO" id="GO:0007608">
    <property type="term" value="P:sensory perception of smell"/>
    <property type="evidence" value="ECO:0007669"/>
    <property type="project" value="UniProtKB-KW"/>
</dbReference>
<evidence type="ECO:0000256" key="6">
    <source>
        <dbReference type="ARBA" id="ARBA00022725"/>
    </source>
</evidence>
<comment type="subcellular location">
    <subcellularLocation>
        <location evidence="1">Cell membrane</location>
        <topology evidence="1">Multi-pass membrane protein</topology>
    </subcellularLocation>
</comment>
<keyword evidence="4" id="KW-0716">Sensory transduction</keyword>
<dbReference type="PANTHER" id="PTHR11923:SF69">
    <property type="entry name" value="SENSORY NEURON MEMBRANE PROTEIN 1"/>
    <property type="match status" value="1"/>
</dbReference>
<keyword evidence="10" id="KW-0675">Receptor</keyword>
<evidence type="ECO:0000256" key="4">
    <source>
        <dbReference type="ARBA" id="ARBA00022606"/>
    </source>
</evidence>
<gene>
    <name evidence="14" type="primary">Snmp1_0</name>
    <name evidence="14" type="ORF">G6Z75_0013368</name>
</gene>
<keyword evidence="5 13" id="KW-0812">Transmembrane</keyword>
<dbReference type="GO" id="GO:0005886">
    <property type="term" value="C:plasma membrane"/>
    <property type="evidence" value="ECO:0007669"/>
    <property type="project" value="UniProtKB-SubCell"/>
</dbReference>
<evidence type="ECO:0000256" key="1">
    <source>
        <dbReference type="ARBA" id="ARBA00004651"/>
    </source>
</evidence>
<accession>A0A836EJJ3</accession>
<keyword evidence="9" id="KW-1015">Disulfide bond</keyword>
<evidence type="ECO:0000256" key="2">
    <source>
        <dbReference type="ARBA" id="ARBA00010532"/>
    </source>
</evidence>
<keyword evidence="15" id="KW-1185">Reference proteome</keyword>
<feature type="non-terminal residue" evidence="14">
    <location>
        <position position="636"/>
    </location>
</feature>
<name>A0A836EJJ3_9HYME</name>
<evidence type="ECO:0000256" key="10">
    <source>
        <dbReference type="ARBA" id="ARBA00023170"/>
    </source>
</evidence>
<keyword evidence="7 13" id="KW-1133">Transmembrane helix</keyword>
<dbReference type="GO" id="GO:0005044">
    <property type="term" value="F:scavenger receptor activity"/>
    <property type="evidence" value="ECO:0007669"/>
    <property type="project" value="TreeGrafter"/>
</dbReference>
<evidence type="ECO:0000256" key="5">
    <source>
        <dbReference type="ARBA" id="ARBA00022692"/>
    </source>
</evidence>
<dbReference type="PANTHER" id="PTHR11923">
    <property type="entry name" value="SCAVENGER RECEPTOR CLASS B TYPE-1 SR-B1"/>
    <property type="match status" value="1"/>
</dbReference>
<dbReference type="EMBL" id="JAANHZ010000196">
    <property type="protein sequence ID" value="KAG5314310.1"/>
    <property type="molecule type" value="Genomic_DNA"/>
</dbReference>
<dbReference type="PRINTS" id="PR01609">
    <property type="entry name" value="CD36FAMILY"/>
</dbReference>
<comment type="similarity">
    <text evidence="2">Belongs to the CD36 family.</text>
</comment>
<evidence type="ECO:0000256" key="11">
    <source>
        <dbReference type="ARBA" id="ARBA00023180"/>
    </source>
</evidence>
<evidence type="ECO:0000313" key="15">
    <source>
        <dbReference type="Proteomes" id="UP000667349"/>
    </source>
</evidence>
<evidence type="ECO:0000256" key="12">
    <source>
        <dbReference type="SAM" id="MobiDB-lite"/>
    </source>
</evidence>
<feature type="compositionally biased region" description="Polar residues" evidence="12">
    <location>
        <begin position="26"/>
        <end position="48"/>
    </location>
</feature>
<keyword evidence="8 13" id="KW-0472">Membrane</keyword>
<dbReference type="InterPro" id="IPR002159">
    <property type="entry name" value="CD36_fam"/>
</dbReference>
<evidence type="ECO:0000256" key="8">
    <source>
        <dbReference type="ARBA" id="ARBA00023136"/>
    </source>
</evidence>
<comment type="caution">
    <text evidence="14">The sequence shown here is derived from an EMBL/GenBank/DDBJ whole genome shotgun (WGS) entry which is preliminary data.</text>
</comment>
<feature type="region of interest" description="Disordered" evidence="12">
    <location>
        <begin position="22"/>
        <end position="77"/>
    </location>
</feature>
<protein>
    <submittedName>
        <fullName evidence="14">SNMP1 protein</fullName>
    </submittedName>
</protein>
<keyword evidence="3" id="KW-1003">Cell membrane</keyword>
<evidence type="ECO:0000256" key="9">
    <source>
        <dbReference type="ARBA" id="ARBA00023157"/>
    </source>
</evidence>
<sequence>MSSSLVKPILVEMPCYYVGKPRRQQGRTSRSTPTPVWCKTSVSLSRGQSVRDEPRTINSDGDVDDNEDDKGGAKSSVERPHRMYDVLKRSKLLYAFPFGKTFDNVLRILEEYNKSVKMVSIKKLGIGGGVSFIFGILLWCAFPALIKSQIKKAVQLKPGSEIRDMWSVVPFPLDFKVYMFNITNPDEIKEGKKPRVQEVGPFFYDEYKVKFDLIDREDEDSVEYSMKTTWFFNPKKSNGLTGEEIMVFPHLMILGMVGATLLDKPAAIGVVGKAVDSIFHKPDSIFVTAKAKDILFDGLPVDCDVKDFAGSAVCNLLKTEAKDLIPDGENRYKFSLFGGKNGTAVPERMKVLRGVRNYKEVGQVLEFNGKPALDIWPEDHCNAFNGTDSTIFAPLFGPDDDVVSFGYEICRSLSAHFERHTKTLRYTANLGDMSTNPMEKCFCPTPETCMTRNFYDMTKCLGVPIIGSLPHFYDTDGKYLEMVDGLRPNQDEHEIDMDFEPMTATPIRAHKRLQFNMFIQPVSKFKLMKNFPNALLPLFWVEEGILLGDEFVNKVKVVFKVMAVVNFLKWLLVLGGIGMGGAAGFFYYKNRDSGKLDITKVTPKANGDDNKTEKSWPPGMNISTIQASVPSNLDRN</sequence>
<feature type="transmembrane region" description="Helical" evidence="13">
    <location>
        <begin position="124"/>
        <end position="146"/>
    </location>
</feature>
<dbReference type="GO" id="GO:0005737">
    <property type="term" value="C:cytoplasm"/>
    <property type="evidence" value="ECO:0007669"/>
    <property type="project" value="TreeGrafter"/>
</dbReference>
<organism evidence="14 15">
    <name type="scientific">Acromyrmex insinuator</name>
    <dbReference type="NCBI Taxonomy" id="230686"/>
    <lineage>
        <taxon>Eukaryota</taxon>
        <taxon>Metazoa</taxon>
        <taxon>Ecdysozoa</taxon>
        <taxon>Arthropoda</taxon>
        <taxon>Hexapoda</taxon>
        <taxon>Insecta</taxon>
        <taxon>Pterygota</taxon>
        <taxon>Neoptera</taxon>
        <taxon>Endopterygota</taxon>
        <taxon>Hymenoptera</taxon>
        <taxon>Apocrita</taxon>
        <taxon>Aculeata</taxon>
        <taxon>Formicoidea</taxon>
        <taxon>Formicidae</taxon>
        <taxon>Myrmicinae</taxon>
        <taxon>Acromyrmex</taxon>
    </lineage>
</organism>
<dbReference type="Proteomes" id="UP000667349">
    <property type="component" value="Unassembled WGS sequence"/>
</dbReference>
<keyword evidence="6" id="KW-0552">Olfaction</keyword>
<evidence type="ECO:0000313" key="14">
    <source>
        <dbReference type="EMBL" id="KAG5314310.1"/>
    </source>
</evidence>
<evidence type="ECO:0000256" key="7">
    <source>
        <dbReference type="ARBA" id="ARBA00022989"/>
    </source>
</evidence>
<dbReference type="AlphaFoldDB" id="A0A836EJJ3"/>
<keyword evidence="11" id="KW-0325">Glycoprotein</keyword>
<feature type="transmembrane region" description="Helical" evidence="13">
    <location>
        <begin position="567"/>
        <end position="588"/>
    </location>
</feature>